<sequence length="83" mass="9474">MALQIGRSLLKHRIKRAKLTQKEFANRLGVGQSFITMVIKGEHTMSLERAVNAAKILDCDVTDLHEWLDVPLSMLRKAEEQDE</sequence>
<gene>
    <name evidence="2" type="ORF">ACFFNY_12995</name>
</gene>
<dbReference type="CDD" id="cd00093">
    <property type="entry name" value="HTH_XRE"/>
    <property type="match status" value="1"/>
</dbReference>
<dbReference type="InterPro" id="IPR010982">
    <property type="entry name" value="Lambda_DNA-bd_dom_sf"/>
</dbReference>
<name>A0ABV5VVY6_9BACL</name>
<evidence type="ECO:0000259" key="1">
    <source>
        <dbReference type="PROSITE" id="PS50943"/>
    </source>
</evidence>
<dbReference type="SUPFAM" id="SSF47413">
    <property type="entry name" value="lambda repressor-like DNA-binding domains"/>
    <property type="match status" value="1"/>
</dbReference>
<comment type="caution">
    <text evidence="2">The sequence shown here is derived from an EMBL/GenBank/DDBJ whole genome shotgun (WGS) entry which is preliminary data.</text>
</comment>
<evidence type="ECO:0000313" key="3">
    <source>
        <dbReference type="Proteomes" id="UP001589619"/>
    </source>
</evidence>
<protein>
    <submittedName>
        <fullName evidence="2">Helix-turn-helix transcriptional regulator</fullName>
    </submittedName>
</protein>
<evidence type="ECO:0000313" key="2">
    <source>
        <dbReference type="EMBL" id="MFB9752475.1"/>
    </source>
</evidence>
<keyword evidence="3" id="KW-1185">Reference proteome</keyword>
<dbReference type="Proteomes" id="UP001589619">
    <property type="component" value="Unassembled WGS sequence"/>
</dbReference>
<proteinExistence type="predicted"/>
<dbReference type="RefSeq" id="WP_344911644.1">
    <property type="nucleotide sequence ID" value="NZ_BAAAYO010000010.1"/>
</dbReference>
<dbReference type="SMART" id="SM00530">
    <property type="entry name" value="HTH_XRE"/>
    <property type="match status" value="1"/>
</dbReference>
<dbReference type="Pfam" id="PF01381">
    <property type="entry name" value="HTH_3"/>
    <property type="match status" value="1"/>
</dbReference>
<dbReference type="PROSITE" id="PS50943">
    <property type="entry name" value="HTH_CROC1"/>
    <property type="match status" value="1"/>
</dbReference>
<feature type="domain" description="HTH cro/C1-type" evidence="1">
    <location>
        <begin position="10"/>
        <end position="64"/>
    </location>
</feature>
<dbReference type="InterPro" id="IPR001387">
    <property type="entry name" value="Cro/C1-type_HTH"/>
</dbReference>
<dbReference type="Gene3D" id="1.10.260.40">
    <property type="entry name" value="lambda repressor-like DNA-binding domains"/>
    <property type="match status" value="1"/>
</dbReference>
<reference evidence="2 3" key="1">
    <citation type="submission" date="2024-09" db="EMBL/GenBank/DDBJ databases">
        <authorList>
            <person name="Sun Q."/>
            <person name="Mori K."/>
        </authorList>
    </citation>
    <scope>NUCLEOTIDE SEQUENCE [LARGE SCALE GENOMIC DNA]</scope>
    <source>
        <strain evidence="2 3">JCM 12520</strain>
    </source>
</reference>
<dbReference type="EMBL" id="JBHMAG010000009">
    <property type="protein sequence ID" value="MFB9752475.1"/>
    <property type="molecule type" value="Genomic_DNA"/>
</dbReference>
<accession>A0ABV5VVY6</accession>
<organism evidence="2 3">
    <name type="scientific">Paenibacillus hodogayensis</name>
    <dbReference type="NCBI Taxonomy" id="279208"/>
    <lineage>
        <taxon>Bacteria</taxon>
        <taxon>Bacillati</taxon>
        <taxon>Bacillota</taxon>
        <taxon>Bacilli</taxon>
        <taxon>Bacillales</taxon>
        <taxon>Paenibacillaceae</taxon>
        <taxon>Paenibacillus</taxon>
    </lineage>
</organism>